<protein>
    <recommendedName>
        <fullName evidence="3">CCHC-type domain-containing protein</fullName>
    </recommendedName>
</protein>
<evidence type="ECO:0000313" key="2">
    <source>
        <dbReference type="Proteomes" id="UP001195483"/>
    </source>
</evidence>
<reference evidence="1" key="2">
    <citation type="journal article" date="2021" name="Genome Biol. Evol.">
        <title>Developing a high-quality reference genome for a parasitic bivalve with doubly uniparental inheritance (Bivalvia: Unionida).</title>
        <authorList>
            <person name="Smith C.H."/>
        </authorList>
    </citation>
    <scope>NUCLEOTIDE SEQUENCE</scope>
    <source>
        <strain evidence="1">CHS0354</strain>
        <tissue evidence="1">Mantle</tissue>
    </source>
</reference>
<sequence length="97" mass="10959">MSVTQEGRIILAYMLARTFSRCGATGHPSRECTNPMSRGKIRLNYQENDYELVANLQGVLDLEGDTEHGHKDSIPTQNEKVTETVTLTQLVQMFNMK</sequence>
<reference evidence="1" key="1">
    <citation type="journal article" date="2021" name="Genome Biol. Evol.">
        <title>A High-Quality Reference Genome for a Parasitic Bivalve with Doubly Uniparental Inheritance (Bivalvia: Unionida).</title>
        <authorList>
            <person name="Smith C.H."/>
        </authorList>
    </citation>
    <scope>NUCLEOTIDE SEQUENCE</scope>
    <source>
        <strain evidence="1">CHS0354</strain>
    </source>
</reference>
<gene>
    <name evidence="1" type="ORF">CHS0354_000260</name>
</gene>
<proteinExistence type="predicted"/>
<dbReference type="AlphaFoldDB" id="A0AAE0SMI1"/>
<organism evidence="1 2">
    <name type="scientific">Potamilus streckersoni</name>
    <dbReference type="NCBI Taxonomy" id="2493646"/>
    <lineage>
        <taxon>Eukaryota</taxon>
        <taxon>Metazoa</taxon>
        <taxon>Spiralia</taxon>
        <taxon>Lophotrochozoa</taxon>
        <taxon>Mollusca</taxon>
        <taxon>Bivalvia</taxon>
        <taxon>Autobranchia</taxon>
        <taxon>Heteroconchia</taxon>
        <taxon>Palaeoheterodonta</taxon>
        <taxon>Unionida</taxon>
        <taxon>Unionoidea</taxon>
        <taxon>Unionidae</taxon>
        <taxon>Ambleminae</taxon>
        <taxon>Lampsilini</taxon>
        <taxon>Potamilus</taxon>
    </lineage>
</organism>
<keyword evidence="2" id="KW-1185">Reference proteome</keyword>
<comment type="caution">
    <text evidence="1">The sequence shown here is derived from an EMBL/GenBank/DDBJ whole genome shotgun (WGS) entry which is preliminary data.</text>
</comment>
<accession>A0AAE0SMI1</accession>
<dbReference type="EMBL" id="JAEAOA010000065">
    <property type="protein sequence ID" value="KAK3594438.1"/>
    <property type="molecule type" value="Genomic_DNA"/>
</dbReference>
<dbReference type="Proteomes" id="UP001195483">
    <property type="component" value="Unassembled WGS sequence"/>
</dbReference>
<evidence type="ECO:0000313" key="1">
    <source>
        <dbReference type="EMBL" id="KAK3594438.1"/>
    </source>
</evidence>
<name>A0AAE0SMI1_9BIVA</name>
<reference evidence="1" key="3">
    <citation type="submission" date="2023-05" db="EMBL/GenBank/DDBJ databases">
        <authorList>
            <person name="Smith C.H."/>
        </authorList>
    </citation>
    <scope>NUCLEOTIDE SEQUENCE</scope>
    <source>
        <strain evidence="1">CHS0354</strain>
        <tissue evidence="1">Mantle</tissue>
    </source>
</reference>
<evidence type="ECO:0008006" key="3">
    <source>
        <dbReference type="Google" id="ProtNLM"/>
    </source>
</evidence>